<evidence type="ECO:0000313" key="7">
    <source>
        <dbReference type="Proteomes" id="UP000198584"/>
    </source>
</evidence>
<feature type="signal peptide" evidence="3">
    <location>
        <begin position="1"/>
        <end position="23"/>
    </location>
</feature>
<dbReference type="PANTHER" id="PTHR46066">
    <property type="entry name" value="CHITINASE DOMAIN-CONTAINING PROTEIN 1 FAMILY MEMBER"/>
    <property type="match status" value="1"/>
</dbReference>
<feature type="domain" description="GH18" evidence="5">
    <location>
        <begin position="123"/>
        <end position="439"/>
    </location>
</feature>
<dbReference type="CDD" id="cd00118">
    <property type="entry name" value="LysM"/>
    <property type="match status" value="2"/>
</dbReference>
<dbReference type="GO" id="GO:0070492">
    <property type="term" value="F:oligosaccharide binding"/>
    <property type="evidence" value="ECO:0007669"/>
    <property type="project" value="TreeGrafter"/>
</dbReference>
<dbReference type="GO" id="GO:0012505">
    <property type="term" value="C:endomembrane system"/>
    <property type="evidence" value="ECO:0007669"/>
    <property type="project" value="TreeGrafter"/>
</dbReference>
<dbReference type="Gene3D" id="3.20.20.80">
    <property type="entry name" value="Glycosidases"/>
    <property type="match status" value="1"/>
</dbReference>
<evidence type="ECO:0000259" key="5">
    <source>
        <dbReference type="PROSITE" id="PS51910"/>
    </source>
</evidence>
<protein>
    <submittedName>
        <fullName evidence="6">Spore germination protein YaaH</fullName>
    </submittedName>
</protein>
<sequence>MKKLVFSLILSILCLVPISTSHASIIYTVKKNDTLWRIAEVYNRSAKELQDINRVADPAKLLPGQSLLVPGNTYVVEPGDTLWKVANLHQISIKNLMEMNGLTSRTVYNGQRLQIPQSSKMDATIGAFFVPTTPSENKWAMNFYSNYLDSISFFEYRPDANGSLSSLHGEDSIELAWKKGMTPYATITNLTTEGFDPDLAHDLLADTKKQRQLIENIATLVHQKEYKGAIIDFESLHPKDRSNYNTFIKMLNGRLDKIGAKVGLAIPPMKGDRKPAYHAAYDYQTLGSYADFLFLMTYDWHWAGGDPGPIAPIKQVNKTLEYATSVIPGEKIYLGIAMYAYDWNLADEEYAEAYSQEEALRIAAEHASSIQYNYYYANPSFRYTDKNGDPHEVWFEDARSLLPKFRLVKKYDLKGVGGWKTGLRFPQLGYMLKEEFTIR</sequence>
<reference evidence="6 7" key="1">
    <citation type="submission" date="2016-10" db="EMBL/GenBank/DDBJ databases">
        <authorList>
            <person name="de Groot N.N."/>
        </authorList>
    </citation>
    <scope>NUCLEOTIDE SEQUENCE [LARGE SCALE GENOMIC DNA]</scope>
    <source>
        <strain evidence="6 7">CCM7597</strain>
    </source>
</reference>
<dbReference type="InterPro" id="IPR001223">
    <property type="entry name" value="Glyco_hydro18_cat"/>
</dbReference>
<keyword evidence="7" id="KW-1185">Reference proteome</keyword>
<dbReference type="GO" id="GO:0005975">
    <property type="term" value="P:carbohydrate metabolic process"/>
    <property type="evidence" value="ECO:0007669"/>
    <property type="project" value="InterPro"/>
</dbReference>
<evidence type="ECO:0000259" key="4">
    <source>
        <dbReference type="PROSITE" id="PS51782"/>
    </source>
</evidence>
<feature type="chain" id="PRO_5011685145" evidence="3">
    <location>
        <begin position="24"/>
        <end position="439"/>
    </location>
</feature>
<evidence type="ECO:0000256" key="1">
    <source>
        <dbReference type="ARBA" id="ARBA00022801"/>
    </source>
</evidence>
<dbReference type="Proteomes" id="UP000198584">
    <property type="component" value="Unassembled WGS sequence"/>
</dbReference>
<dbReference type="GO" id="GO:0016798">
    <property type="term" value="F:hydrolase activity, acting on glycosyl bonds"/>
    <property type="evidence" value="ECO:0007669"/>
    <property type="project" value="UniProtKB-KW"/>
</dbReference>
<keyword evidence="2" id="KW-0326">Glycosidase</keyword>
<proteinExistence type="predicted"/>
<dbReference type="InterPro" id="IPR017853">
    <property type="entry name" value="GH"/>
</dbReference>
<feature type="domain" description="LysM" evidence="4">
    <location>
        <begin position="72"/>
        <end position="115"/>
    </location>
</feature>
<dbReference type="AlphaFoldDB" id="A0A1H4HH78"/>
<name>A0A1H4HH78_9BACI</name>
<dbReference type="EMBL" id="FNQR01000030">
    <property type="protein sequence ID" value="SEB21041.1"/>
    <property type="molecule type" value="Genomic_DNA"/>
</dbReference>
<dbReference type="Pfam" id="PF01476">
    <property type="entry name" value="LysM"/>
    <property type="match status" value="2"/>
</dbReference>
<dbReference type="GO" id="GO:0008061">
    <property type="term" value="F:chitin binding"/>
    <property type="evidence" value="ECO:0007669"/>
    <property type="project" value="InterPro"/>
</dbReference>
<evidence type="ECO:0000256" key="3">
    <source>
        <dbReference type="SAM" id="SignalP"/>
    </source>
</evidence>
<dbReference type="SMART" id="SM00257">
    <property type="entry name" value="LysM"/>
    <property type="match status" value="2"/>
</dbReference>
<evidence type="ECO:0000256" key="2">
    <source>
        <dbReference type="ARBA" id="ARBA00023295"/>
    </source>
</evidence>
<dbReference type="InterPro" id="IPR011583">
    <property type="entry name" value="Chitinase_II/V-like_cat"/>
</dbReference>
<dbReference type="Pfam" id="PF00704">
    <property type="entry name" value="Glyco_hydro_18"/>
    <property type="match status" value="1"/>
</dbReference>
<feature type="domain" description="LysM" evidence="4">
    <location>
        <begin position="25"/>
        <end position="69"/>
    </location>
</feature>
<dbReference type="PANTHER" id="PTHR46066:SF2">
    <property type="entry name" value="CHITINASE DOMAIN-CONTAINING PROTEIN 1"/>
    <property type="match status" value="1"/>
</dbReference>
<keyword evidence="1" id="KW-0378">Hydrolase</keyword>
<dbReference type="PROSITE" id="PS51782">
    <property type="entry name" value="LYSM"/>
    <property type="match status" value="2"/>
</dbReference>
<gene>
    <name evidence="6" type="ORF">SAMN05421743_13023</name>
</gene>
<dbReference type="SUPFAM" id="SSF54106">
    <property type="entry name" value="LysM domain"/>
    <property type="match status" value="2"/>
</dbReference>
<dbReference type="STRING" id="571932.SAMN05421743_13023"/>
<dbReference type="InterPro" id="IPR029070">
    <property type="entry name" value="Chitinase_insertion_sf"/>
</dbReference>
<dbReference type="SMART" id="SM00636">
    <property type="entry name" value="Glyco_18"/>
    <property type="match status" value="1"/>
</dbReference>
<keyword evidence="3" id="KW-0732">Signal</keyword>
<accession>A0A1H4HH78</accession>
<dbReference type="SUPFAM" id="SSF51445">
    <property type="entry name" value="(Trans)glycosidases"/>
    <property type="match status" value="1"/>
</dbReference>
<dbReference type="InterPro" id="IPR036779">
    <property type="entry name" value="LysM_dom_sf"/>
</dbReference>
<dbReference type="Gene3D" id="3.10.50.10">
    <property type="match status" value="1"/>
</dbReference>
<evidence type="ECO:0000313" key="6">
    <source>
        <dbReference type="EMBL" id="SEB21041.1"/>
    </source>
</evidence>
<dbReference type="InterPro" id="IPR041704">
    <property type="entry name" value="CFLE_GH18"/>
</dbReference>
<dbReference type="OrthoDB" id="9769314at2"/>
<dbReference type="InterPro" id="IPR018392">
    <property type="entry name" value="LysM"/>
</dbReference>
<dbReference type="CDD" id="cd02874">
    <property type="entry name" value="GH18_CFLE_spore_hydrolase"/>
    <property type="match status" value="1"/>
</dbReference>
<dbReference type="Gene3D" id="3.10.350.10">
    <property type="entry name" value="LysM domain"/>
    <property type="match status" value="2"/>
</dbReference>
<dbReference type="RefSeq" id="WP_093046951.1">
    <property type="nucleotide sequence ID" value="NZ_FNQR01000030.1"/>
</dbReference>
<dbReference type="PROSITE" id="PS51910">
    <property type="entry name" value="GH18_2"/>
    <property type="match status" value="1"/>
</dbReference>
<organism evidence="6 7">
    <name type="scientific">Thalassobacillus cyri</name>
    <dbReference type="NCBI Taxonomy" id="571932"/>
    <lineage>
        <taxon>Bacteria</taxon>
        <taxon>Bacillati</taxon>
        <taxon>Bacillota</taxon>
        <taxon>Bacilli</taxon>
        <taxon>Bacillales</taxon>
        <taxon>Bacillaceae</taxon>
        <taxon>Thalassobacillus</taxon>
    </lineage>
</organism>